<feature type="transmembrane region" description="Helical" evidence="8">
    <location>
        <begin position="170"/>
        <end position="189"/>
    </location>
</feature>
<dbReference type="RefSeq" id="WP_167165972.1">
    <property type="nucleotide sequence ID" value="NZ_BAAAOO010000015.1"/>
</dbReference>
<evidence type="ECO:0000313" key="11">
    <source>
        <dbReference type="Proteomes" id="UP000749311"/>
    </source>
</evidence>
<comment type="similarity">
    <text evidence="2">Belongs to the major facilitator superfamily. Bcr/CmlA family.</text>
</comment>
<dbReference type="InterPro" id="IPR004812">
    <property type="entry name" value="Efflux_drug-R_Bcr/CmlA"/>
</dbReference>
<dbReference type="EMBL" id="JAAMOZ010000001">
    <property type="protein sequence ID" value="NIH56777.1"/>
    <property type="molecule type" value="Genomic_DNA"/>
</dbReference>
<proteinExistence type="inferred from homology"/>
<evidence type="ECO:0000256" key="6">
    <source>
        <dbReference type="ARBA" id="ARBA00022989"/>
    </source>
</evidence>
<organism evidence="10 11">
    <name type="scientific">Brooklawnia cerclae</name>
    <dbReference type="NCBI Taxonomy" id="349934"/>
    <lineage>
        <taxon>Bacteria</taxon>
        <taxon>Bacillati</taxon>
        <taxon>Actinomycetota</taxon>
        <taxon>Actinomycetes</taxon>
        <taxon>Propionibacteriales</taxon>
        <taxon>Propionibacteriaceae</taxon>
        <taxon>Brooklawnia</taxon>
    </lineage>
</organism>
<feature type="transmembrane region" description="Helical" evidence="8">
    <location>
        <begin position="110"/>
        <end position="127"/>
    </location>
</feature>
<dbReference type="InterPro" id="IPR011701">
    <property type="entry name" value="MFS"/>
</dbReference>
<keyword evidence="3" id="KW-0813">Transport</keyword>
<evidence type="ECO:0000256" key="8">
    <source>
        <dbReference type="SAM" id="Phobius"/>
    </source>
</evidence>
<feature type="transmembrane region" description="Helical" evidence="8">
    <location>
        <begin position="280"/>
        <end position="301"/>
    </location>
</feature>
<evidence type="ECO:0000259" key="9">
    <source>
        <dbReference type="PROSITE" id="PS50850"/>
    </source>
</evidence>
<evidence type="ECO:0000256" key="4">
    <source>
        <dbReference type="ARBA" id="ARBA00022475"/>
    </source>
</evidence>
<sequence length="399" mass="40063">MTTPTRAGRSVPVPLLLTIALLSAVSPLSTDLYLAAFPTILAELHTTATGVQLTLTAFLVGVALGQLVFGPLSDRLGRVRPLLVGSVVCVAASALTAVAPTIGVLTAARFVQGLTGAAGMVIGRAIISDVAAGKAAARAFSLMMIVGGVAPVVAPLLGGFLVGWIGWRGIFWVVTGLVVAMLVASLMVIRETHRPEKATAGGRADLRVLASRGYLGHVVTMAAGFAALMAYISASPFVYQQMMGFGPVPYGVLFGLNAVGISTCSAVAARLTATHRVRAVLGAGLIGVSAGVAALLILVLSGAPARWYTVAIFVAVSSLGFVFGNSTALALAQARGVAGTASALMGALQFALGAVVAPLVGIAGESTALPLAVVMACAMAVSATGFAVAGRRSEMVITA</sequence>
<dbReference type="Gene3D" id="1.20.1720.10">
    <property type="entry name" value="Multidrug resistance protein D"/>
    <property type="match status" value="1"/>
</dbReference>
<evidence type="ECO:0000256" key="1">
    <source>
        <dbReference type="ARBA" id="ARBA00004651"/>
    </source>
</evidence>
<dbReference type="PANTHER" id="PTHR23502:SF132">
    <property type="entry name" value="POLYAMINE TRANSPORTER 2-RELATED"/>
    <property type="match status" value="1"/>
</dbReference>
<comment type="caution">
    <text evidence="10">The sequence shown here is derived from an EMBL/GenBank/DDBJ whole genome shotgun (WGS) entry which is preliminary data.</text>
</comment>
<feature type="transmembrane region" description="Helical" evidence="8">
    <location>
        <begin position="369"/>
        <end position="389"/>
    </location>
</feature>
<feature type="transmembrane region" description="Helical" evidence="8">
    <location>
        <begin position="213"/>
        <end position="232"/>
    </location>
</feature>
<dbReference type="NCBIfam" id="TIGR00710">
    <property type="entry name" value="efflux_Bcr_CflA"/>
    <property type="match status" value="1"/>
</dbReference>
<comment type="subcellular location">
    <subcellularLocation>
        <location evidence="1">Cell membrane</location>
        <topology evidence="1">Multi-pass membrane protein</topology>
    </subcellularLocation>
</comment>
<feature type="transmembrane region" description="Helical" evidence="8">
    <location>
        <begin position="51"/>
        <end position="70"/>
    </location>
</feature>
<protein>
    <submittedName>
        <fullName evidence="10">DHA1 family bicyclomycin/chloramphenicol resistance-like MFS transporter</fullName>
    </submittedName>
</protein>
<keyword evidence="11" id="KW-1185">Reference proteome</keyword>
<dbReference type="Proteomes" id="UP000749311">
    <property type="component" value="Unassembled WGS sequence"/>
</dbReference>
<keyword evidence="4" id="KW-1003">Cell membrane</keyword>
<reference evidence="10 11" key="1">
    <citation type="submission" date="2020-02" db="EMBL/GenBank/DDBJ databases">
        <title>Sequencing the genomes of 1000 actinobacteria strains.</title>
        <authorList>
            <person name="Klenk H.-P."/>
        </authorList>
    </citation>
    <scope>NUCLEOTIDE SEQUENCE [LARGE SCALE GENOMIC DNA]</scope>
    <source>
        <strain evidence="10 11">DSM 19609</strain>
    </source>
</reference>
<dbReference type="InterPro" id="IPR020846">
    <property type="entry name" value="MFS_dom"/>
</dbReference>
<evidence type="ECO:0000256" key="3">
    <source>
        <dbReference type="ARBA" id="ARBA00022448"/>
    </source>
</evidence>
<feature type="domain" description="Major facilitator superfamily (MFS) profile" evidence="9">
    <location>
        <begin position="15"/>
        <end position="399"/>
    </location>
</feature>
<keyword evidence="6 8" id="KW-1133">Transmembrane helix</keyword>
<dbReference type="SUPFAM" id="SSF103473">
    <property type="entry name" value="MFS general substrate transporter"/>
    <property type="match status" value="1"/>
</dbReference>
<feature type="transmembrane region" description="Helical" evidence="8">
    <location>
        <begin position="343"/>
        <end position="363"/>
    </location>
</feature>
<evidence type="ECO:0000256" key="7">
    <source>
        <dbReference type="ARBA" id="ARBA00023136"/>
    </source>
</evidence>
<evidence type="ECO:0000256" key="5">
    <source>
        <dbReference type="ARBA" id="ARBA00022692"/>
    </source>
</evidence>
<feature type="transmembrane region" description="Helical" evidence="8">
    <location>
        <begin position="252"/>
        <end position="273"/>
    </location>
</feature>
<keyword evidence="7 8" id="KW-0472">Membrane</keyword>
<dbReference type="CDD" id="cd17320">
    <property type="entry name" value="MFS_MdfA_MDR_like"/>
    <property type="match status" value="1"/>
</dbReference>
<dbReference type="Pfam" id="PF07690">
    <property type="entry name" value="MFS_1"/>
    <property type="match status" value="1"/>
</dbReference>
<accession>A0ABX0SEG4</accession>
<dbReference type="PROSITE" id="PS50850">
    <property type="entry name" value="MFS"/>
    <property type="match status" value="1"/>
</dbReference>
<evidence type="ECO:0000313" key="10">
    <source>
        <dbReference type="EMBL" id="NIH56777.1"/>
    </source>
</evidence>
<evidence type="ECO:0000256" key="2">
    <source>
        <dbReference type="ARBA" id="ARBA00006236"/>
    </source>
</evidence>
<dbReference type="InterPro" id="IPR036259">
    <property type="entry name" value="MFS_trans_sf"/>
</dbReference>
<feature type="transmembrane region" description="Helical" evidence="8">
    <location>
        <begin position="82"/>
        <end position="104"/>
    </location>
</feature>
<keyword evidence="5 8" id="KW-0812">Transmembrane</keyword>
<dbReference type="PANTHER" id="PTHR23502">
    <property type="entry name" value="MAJOR FACILITATOR SUPERFAMILY"/>
    <property type="match status" value="1"/>
</dbReference>
<feature type="transmembrane region" description="Helical" evidence="8">
    <location>
        <begin position="139"/>
        <end position="164"/>
    </location>
</feature>
<gene>
    <name evidence="10" type="ORF">FB473_001422</name>
</gene>
<feature type="transmembrane region" description="Helical" evidence="8">
    <location>
        <begin position="307"/>
        <end position="331"/>
    </location>
</feature>
<name>A0ABX0SEG4_9ACTN</name>